<feature type="region of interest" description="Disordered" evidence="1">
    <location>
        <begin position="22"/>
        <end position="147"/>
    </location>
</feature>
<feature type="compositionally biased region" description="Polar residues" evidence="1">
    <location>
        <begin position="51"/>
        <end position="74"/>
    </location>
</feature>
<evidence type="ECO:0000313" key="2">
    <source>
        <dbReference type="EMBL" id="PWW00647.1"/>
    </source>
</evidence>
<dbReference type="AlphaFoldDB" id="A0A317PNK4"/>
<gene>
    <name evidence="2" type="ORF">DES37_12526</name>
</gene>
<feature type="region of interest" description="Disordered" evidence="1">
    <location>
        <begin position="182"/>
        <end position="205"/>
    </location>
</feature>
<name>A0A317PNK4_9ENTR</name>
<reference evidence="2 3" key="1">
    <citation type="submission" date="2018-05" db="EMBL/GenBank/DDBJ databases">
        <title>Genomic Encyclopedia of Type Strains, Phase IV (KMG-IV): sequencing the most valuable type-strain genomes for metagenomic binning, comparative biology and taxonomic classification.</title>
        <authorList>
            <person name="Goeker M."/>
        </authorList>
    </citation>
    <scope>NUCLEOTIDE SEQUENCE [LARGE SCALE GENOMIC DNA]</scope>
    <source>
        <strain evidence="2 3">DSM 19579</strain>
    </source>
</reference>
<proteinExistence type="predicted"/>
<feature type="non-terminal residue" evidence="2">
    <location>
        <position position="1"/>
    </location>
</feature>
<accession>A0A317PNK4</accession>
<evidence type="ECO:0000313" key="3">
    <source>
        <dbReference type="Proteomes" id="UP000246744"/>
    </source>
</evidence>
<sequence length="205" mass="22387">RGHSAYPGGLFGYRSESASCLPSLCLRPAGSPGPPGTPQRFRGHTPHPPVISQQKSKKTNNAQIPQPHLTTQKTPLLAARPARVRPVNRRKEDKVIPPGRRNKANRGMDAESSRPQADCPEVNAVRSTGRPRKRGLQRGRAPFSPFTGCEATLATSLQVNGNNYTASERKYPHPVSVLHCTGRPRKRGLQRGRAPLARSQAVKPH</sequence>
<comment type="caution">
    <text evidence="2">The sequence shown here is derived from an EMBL/GenBank/DDBJ whole genome shotgun (WGS) entry which is preliminary data.</text>
</comment>
<protein>
    <submittedName>
        <fullName evidence="2">Uncharacterized protein</fullName>
    </submittedName>
</protein>
<dbReference type="Proteomes" id="UP000246744">
    <property type="component" value="Unassembled WGS sequence"/>
</dbReference>
<organism evidence="2 3">
    <name type="scientific">Mangrovibacter plantisponsor</name>
    <dbReference type="NCBI Taxonomy" id="451513"/>
    <lineage>
        <taxon>Bacteria</taxon>
        <taxon>Pseudomonadati</taxon>
        <taxon>Pseudomonadota</taxon>
        <taxon>Gammaproteobacteria</taxon>
        <taxon>Enterobacterales</taxon>
        <taxon>Enterobacteriaceae</taxon>
        <taxon>Mangrovibacter</taxon>
    </lineage>
</organism>
<evidence type="ECO:0000256" key="1">
    <source>
        <dbReference type="SAM" id="MobiDB-lite"/>
    </source>
</evidence>
<dbReference type="EMBL" id="QGTS01000025">
    <property type="protein sequence ID" value="PWW00647.1"/>
    <property type="molecule type" value="Genomic_DNA"/>
</dbReference>
<keyword evidence="3" id="KW-1185">Reference proteome</keyword>